<dbReference type="STRING" id="388408.LAX5112_01222"/>
<dbReference type="AlphaFoldDB" id="A0A0M6ZZZ7"/>
<dbReference type="EMBL" id="CXWD01000004">
    <property type="protein sequence ID" value="CTQ67124.1"/>
    <property type="molecule type" value="Genomic_DNA"/>
</dbReference>
<name>A0A0M6ZZZ7_9HYPH</name>
<protein>
    <recommendedName>
        <fullName evidence="3">DUF3383 family protein</fullName>
    </recommendedName>
</protein>
<dbReference type="RefSeq" id="WP_055671061.1">
    <property type="nucleotide sequence ID" value="NZ_CXWD01000004.1"/>
</dbReference>
<proteinExistence type="predicted"/>
<accession>A0A0M6ZZZ7</accession>
<keyword evidence="2" id="KW-1185">Reference proteome</keyword>
<reference evidence="2" key="1">
    <citation type="submission" date="2015-07" db="EMBL/GenBank/DDBJ databases">
        <authorList>
            <person name="Rodrigo-Torres Lidia"/>
            <person name="Arahal R.David."/>
        </authorList>
    </citation>
    <scope>NUCLEOTIDE SEQUENCE [LARGE SCALE GENOMIC DNA]</scope>
    <source>
        <strain evidence="2">CECT 5112</strain>
    </source>
</reference>
<organism evidence="1 2">
    <name type="scientific">Roseibium alexandrii</name>
    <dbReference type="NCBI Taxonomy" id="388408"/>
    <lineage>
        <taxon>Bacteria</taxon>
        <taxon>Pseudomonadati</taxon>
        <taxon>Pseudomonadota</taxon>
        <taxon>Alphaproteobacteria</taxon>
        <taxon>Hyphomicrobiales</taxon>
        <taxon>Stappiaceae</taxon>
        <taxon>Roseibium</taxon>
    </lineage>
</organism>
<sequence length="380" mass="41846">MARIPYSRTVNVTLSRNDAFPSRRGFGVALFLTSKAVAGKLDADNLTKVYGSMEEVAADFASTDDFYKAANQAFAQNPRPLQVKAAFYNSATVTDAATMKTALDAIYDIDGDWYWLGIESALRDTAICDGIVEWTEAKNKQSGLDTNDANHEDPADATNISARHKGTVERTWTFYHDDADEFAAFALAAMLGTFNFDEADSAYTAKYKRLKTVSPINVGSAAVQAITGFTPQLGQSESAGHMANTYIDIGGRDFVVEGSTLTPDVFIDEIHATDWIIARTEEELLAILLNNARVPYTDPGMQQLASAARIVMKQAFRAGLVADDLNPETGEYEPAITYIIPSVFDVPESQRKKRIAPEIQVRFRYAGAVHYTTIRYQMTF</sequence>
<evidence type="ECO:0000313" key="2">
    <source>
        <dbReference type="Proteomes" id="UP000053235"/>
    </source>
</evidence>
<dbReference type="Proteomes" id="UP000053235">
    <property type="component" value="Unassembled WGS sequence"/>
</dbReference>
<dbReference type="Pfam" id="PF11863">
    <property type="entry name" value="DUF3383"/>
    <property type="match status" value="1"/>
</dbReference>
<dbReference type="InterPro" id="IPR021808">
    <property type="entry name" value="DUF3383"/>
</dbReference>
<gene>
    <name evidence="1" type="ORF">LAX5112_01222</name>
</gene>
<evidence type="ECO:0008006" key="3">
    <source>
        <dbReference type="Google" id="ProtNLM"/>
    </source>
</evidence>
<evidence type="ECO:0000313" key="1">
    <source>
        <dbReference type="EMBL" id="CTQ67124.1"/>
    </source>
</evidence>
<dbReference type="OrthoDB" id="8421434at2"/>